<dbReference type="EMBL" id="KC462173">
    <property type="protein sequence ID" value="AGI04055.1"/>
    <property type="molecule type" value="mRNA"/>
</dbReference>
<dbReference type="AlphaFoldDB" id="A0A0A6ZDI1"/>
<evidence type="ECO:0000256" key="3">
    <source>
        <dbReference type="ARBA" id="ARBA00010969"/>
    </source>
</evidence>
<evidence type="ECO:0000256" key="7">
    <source>
        <dbReference type="ARBA" id="ARBA00022989"/>
    </source>
</evidence>
<feature type="transmembrane region" description="Helical" evidence="12">
    <location>
        <begin position="12"/>
        <end position="30"/>
    </location>
</feature>
<evidence type="ECO:0000313" key="13">
    <source>
        <dbReference type="EMBL" id="AGI04055.1"/>
    </source>
</evidence>
<keyword evidence="7 12" id="KW-1133">Transmembrane helix</keyword>
<evidence type="ECO:0000256" key="8">
    <source>
        <dbReference type="ARBA" id="ARBA00023136"/>
    </source>
</evidence>
<comment type="similarity">
    <text evidence="3">Belongs to the PetN family.</text>
</comment>
<evidence type="ECO:0000256" key="6">
    <source>
        <dbReference type="ARBA" id="ARBA00022982"/>
    </source>
</evidence>
<evidence type="ECO:0000256" key="5">
    <source>
        <dbReference type="ARBA" id="ARBA00022692"/>
    </source>
</evidence>
<accession>A0A0A6ZDI1</accession>
<protein>
    <recommendedName>
        <fullName evidence="10">Cytochrome b6-f complex subunit PetN</fullName>
    </recommendedName>
    <alternativeName>
        <fullName evidence="11">Cytochrome b6-f complex subunit VIII</fullName>
    </alternativeName>
</protein>
<evidence type="ECO:0000256" key="10">
    <source>
        <dbReference type="ARBA" id="ARBA00031459"/>
    </source>
</evidence>
<sequence>MEDLGMPSEVMLGWALLCAVTAMSIALTVWGRNGL</sequence>
<organism evidence="13">
    <name type="scientific">Vitrella brassicaformis</name>
    <dbReference type="NCBI Taxonomy" id="1169539"/>
    <lineage>
        <taxon>Eukaryota</taxon>
        <taxon>Sar</taxon>
        <taxon>Alveolata</taxon>
        <taxon>Colpodellida</taxon>
        <taxon>Vitrellaceae</taxon>
        <taxon>Vitrella</taxon>
    </lineage>
</organism>
<dbReference type="InterPro" id="IPR005497">
    <property type="entry name" value="Cytochrome_b6-f_cplx_su8"/>
</dbReference>
<geneLocation type="chloroplast" evidence="13"/>
<keyword evidence="5 12" id="KW-0812">Transmembrane</keyword>
<dbReference type="InterPro" id="IPR036143">
    <property type="entry name" value="Cytochr_b6-f_cplx_su8_sf"/>
</dbReference>
<dbReference type="GO" id="GO:0016491">
    <property type="term" value="F:oxidoreductase activity"/>
    <property type="evidence" value="ECO:0007669"/>
    <property type="project" value="UniProtKB-KW"/>
</dbReference>
<comment type="subunit">
    <text evidence="9">The 4 large subunits of the cytochrome b6-f complex are cytochrome b6, subunit IV (17 kDa polypeptide, PetD), cytochrome f and the Rieske protein, while the 4 small subunits are PetG, PetL, PetM and PetN. The complex functions as a dimer.</text>
</comment>
<name>A0A0A6ZDI1_9ALVE</name>
<keyword evidence="13" id="KW-0560">Oxidoreductase</keyword>
<evidence type="ECO:0000256" key="4">
    <source>
        <dbReference type="ARBA" id="ARBA00022448"/>
    </source>
</evidence>
<evidence type="ECO:0000256" key="11">
    <source>
        <dbReference type="ARBA" id="ARBA00031982"/>
    </source>
</evidence>
<proteinExistence type="evidence at transcript level"/>
<keyword evidence="8 12" id="KW-0472">Membrane</keyword>
<keyword evidence="4" id="KW-0813">Transport</keyword>
<evidence type="ECO:0000256" key="9">
    <source>
        <dbReference type="ARBA" id="ARBA00025834"/>
    </source>
</evidence>
<evidence type="ECO:0000256" key="12">
    <source>
        <dbReference type="SAM" id="Phobius"/>
    </source>
</evidence>
<dbReference type="Pfam" id="PF03742">
    <property type="entry name" value="PetN"/>
    <property type="match status" value="1"/>
</dbReference>
<dbReference type="GO" id="GO:0016020">
    <property type="term" value="C:membrane"/>
    <property type="evidence" value="ECO:0007669"/>
    <property type="project" value="UniProtKB-SubCell"/>
</dbReference>
<reference evidence="13" key="1">
    <citation type="submission" date="2013-01" db="EMBL/GenBank/DDBJ databases">
        <title>A chloroplast transcript processing pathway is involved in the specific activation of photosynthesis gene expression in algal relatives of malaria parasites.</title>
        <authorList>
            <person name="Dorrell R.G."/>
            <person name="Drew J."/>
            <person name="Nisbet R.E.R."/>
            <person name="Howe C.J."/>
        </authorList>
    </citation>
    <scope>NUCLEOTIDE SEQUENCE</scope>
</reference>
<comment type="subcellular location">
    <subcellularLocation>
        <location evidence="2">Membrane</location>
        <topology evidence="2">Single-pass membrane protein</topology>
    </subcellularLocation>
</comment>
<gene>
    <name evidence="13" type="primary">petN</name>
</gene>
<dbReference type="GO" id="GO:0017004">
    <property type="term" value="P:cytochrome complex assembly"/>
    <property type="evidence" value="ECO:0007669"/>
    <property type="project" value="InterPro"/>
</dbReference>
<dbReference type="SUPFAM" id="SSF103451">
    <property type="entry name" value="PetN subunit of the cytochrome b6f complex"/>
    <property type="match status" value="1"/>
</dbReference>
<keyword evidence="6" id="KW-0249">Electron transport</keyword>
<dbReference type="GO" id="GO:0009512">
    <property type="term" value="C:cytochrome b6f complex"/>
    <property type="evidence" value="ECO:0007669"/>
    <property type="project" value="InterPro"/>
</dbReference>
<evidence type="ECO:0000256" key="1">
    <source>
        <dbReference type="ARBA" id="ARBA00003068"/>
    </source>
</evidence>
<keyword evidence="13" id="KW-0934">Plastid</keyword>
<keyword evidence="13" id="KW-0150">Chloroplast</keyword>
<comment type="function">
    <text evidence="1">Component of the cytochrome b6-f complex, which mediates electron transfer between photosystem II (PSII) and photosystem I (PSI), cyclic electron flow around PSI, and state transitions.</text>
</comment>
<evidence type="ECO:0000256" key="2">
    <source>
        <dbReference type="ARBA" id="ARBA00004167"/>
    </source>
</evidence>